<evidence type="ECO:0000256" key="1">
    <source>
        <dbReference type="SAM" id="MobiDB-lite"/>
    </source>
</evidence>
<evidence type="ECO:0000313" key="4">
    <source>
        <dbReference type="Proteomes" id="UP001240639"/>
    </source>
</evidence>
<keyword evidence="4" id="KW-1185">Reference proteome</keyword>
<sequence>MALFQRKQVASQSERRTSRRHSVDCPASLRLLGGERRGRLRDLSLDGACFEAEDLPASGISGLLAWGDQEHWCKVVWSRDGSCGLVFERSILQAAVDASVQTVEVETGPVANFSNIPLGQKRSRRAFLVSES</sequence>
<dbReference type="Proteomes" id="UP001240639">
    <property type="component" value="Unassembled WGS sequence"/>
</dbReference>
<accession>A0ABT9HPP0</accession>
<dbReference type="Gene3D" id="2.40.10.220">
    <property type="entry name" value="predicted glycosyltransferase like domains"/>
    <property type="match status" value="1"/>
</dbReference>
<organism evidence="3 4">
    <name type="scientific">Qipengyuania profundimaris</name>
    <dbReference type="NCBI Taxonomy" id="3067652"/>
    <lineage>
        <taxon>Bacteria</taxon>
        <taxon>Pseudomonadati</taxon>
        <taxon>Pseudomonadota</taxon>
        <taxon>Alphaproteobacteria</taxon>
        <taxon>Sphingomonadales</taxon>
        <taxon>Erythrobacteraceae</taxon>
        <taxon>Qipengyuania</taxon>
    </lineage>
</organism>
<dbReference type="RefSeq" id="WP_305932430.1">
    <property type="nucleotide sequence ID" value="NZ_JAVAIM010000001.1"/>
</dbReference>
<comment type="caution">
    <text evidence="3">The sequence shown here is derived from an EMBL/GenBank/DDBJ whole genome shotgun (WGS) entry which is preliminary data.</text>
</comment>
<dbReference type="EMBL" id="JAVAIM010000001">
    <property type="protein sequence ID" value="MDP4575089.1"/>
    <property type="molecule type" value="Genomic_DNA"/>
</dbReference>
<reference evidence="3 4" key="1">
    <citation type="submission" date="2023-08" db="EMBL/GenBank/DDBJ databases">
        <title>genomic of G39.</title>
        <authorList>
            <person name="Wang Y."/>
        </authorList>
    </citation>
    <scope>NUCLEOTIDE SEQUENCE [LARGE SCALE GENOMIC DNA]</scope>
    <source>
        <strain evidence="3 4">G39</strain>
    </source>
</reference>
<protein>
    <submittedName>
        <fullName evidence="3">PilZ domain-containing protein</fullName>
    </submittedName>
</protein>
<proteinExistence type="predicted"/>
<evidence type="ECO:0000259" key="2">
    <source>
        <dbReference type="Pfam" id="PF07238"/>
    </source>
</evidence>
<dbReference type="SUPFAM" id="SSF141371">
    <property type="entry name" value="PilZ domain-like"/>
    <property type="match status" value="1"/>
</dbReference>
<feature type="domain" description="PilZ" evidence="2">
    <location>
        <begin position="14"/>
        <end position="89"/>
    </location>
</feature>
<dbReference type="InterPro" id="IPR009875">
    <property type="entry name" value="PilZ_domain"/>
</dbReference>
<name>A0ABT9HPP0_9SPHN</name>
<feature type="region of interest" description="Disordered" evidence="1">
    <location>
        <begin position="1"/>
        <end position="21"/>
    </location>
</feature>
<evidence type="ECO:0000313" key="3">
    <source>
        <dbReference type="EMBL" id="MDP4575089.1"/>
    </source>
</evidence>
<gene>
    <name evidence="3" type="ORF">Q9K02_08075</name>
</gene>
<dbReference type="Pfam" id="PF07238">
    <property type="entry name" value="PilZ"/>
    <property type="match status" value="1"/>
</dbReference>